<evidence type="ECO:0000256" key="4">
    <source>
        <dbReference type="ARBA" id="ARBA00023125"/>
    </source>
</evidence>
<keyword evidence="3" id="KW-0731">Sigma factor</keyword>
<organism evidence="8 9">
    <name type="scientific">Muricomes intestini</name>
    <dbReference type="NCBI Taxonomy" id="1796634"/>
    <lineage>
        <taxon>Bacteria</taxon>
        <taxon>Bacillati</taxon>
        <taxon>Bacillota</taxon>
        <taxon>Clostridia</taxon>
        <taxon>Lachnospirales</taxon>
        <taxon>Lachnospiraceae</taxon>
        <taxon>Muricomes</taxon>
    </lineage>
</organism>
<keyword evidence="2" id="KW-0805">Transcription regulation</keyword>
<dbReference type="InterPro" id="IPR036388">
    <property type="entry name" value="WH-like_DNA-bd_sf"/>
</dbReference>
<dbReference type="Gene3D" id="1.10.1740.10">
    <property type="match status" value="1"/>
</dbReference>
<protein>
    <submittedName>
        <fullName evidence="8">RNA polymerase sigma-70 factor (ECF subfamily)</fullName>
    </submittedName>
</protein>
<keyword evidence="4" id="KW-0238">DNA-binding</keyword>
<dbReference type="InterPro" id="IPR013249">
    <property type="entry name" value="RNA_pol_sigma70_r4_t2"/>
</dbReference>
<dbReference type="GO" id="GO:0016987">
    <property type="term" value="F:sigma factor activity"/>
    <property type="evidence" value="ECO:0007669"/>
    <property type="project" value="UniProtKB-KW"/>
</dbReference>
<dbReference type="SUPFAM" id="SSF88946">
    <property type="entry name" value="Sigma2 domain of RNA polymerase sigma factors"/>
    <property type="match status" value="1"/>
</dbReference>
<gene>
    <name evidence="8" type="ORF">EDD59_14017</name>
</gene>
<accession>A0A4R3K136</accession>
<dbReference type="InterPro" id="IPR007627">
    <property type="entry name" value="RNA_pol_sigma70_r2"/>
</dbReference>
<dbReference type="InterPro" id="IPR039425">
    <property type="entry name" value="RNA_pol_sigma-70-like"/>
</dbReference>
<dbReference type="InterPro" id="IPR013324">
    <property type="entry name" value="RNA_pol_sigma_r3/r4-like"/>
</dbReference>
<evidence type="ECO:0000256" key="3">
    <source>
        <dbReference type="ARBA" id="ARBA00023082"/>
    </source>
</evidence>
<evidence type="ECO:0000259" key="6">
    <source>
        <dbReference type="Pfam" id="PF04542"/>
    </source>
</evidence>
<name>A0A4R3K136_9FIRM</name>
<dbReference type="Pfam" id="PF04542">
    <property type="entry name" value="Sigma70_r2"/>
    <property type="match status" value="1"/>
</dbReference>
<dbReference type="GO" id="GO:0003677">
    <property type="term" value="F:DNA binding"/>
    <property type="evidence" value="ECO:0007669"/>
    <property type="project" value="UniProtKB-KW"/>
</dbReference>
<evidence type="ECO:0000259" key="7">
    <source>
        <dbReference type="Pfam" id="PF08281"/>
    </source>
</evidence>
<proteinExistence type="inferred from homology"/>
<evidence type="ECO:0000256" key="2">
    <source>
        <dbReference type="ARBA" id="ARBA00023015"/>
    </source>
</evidence>
<reference evidence="8 9" key="1">
    <citation type="submission" date="2019-03" db="EMBL/GenBank/DDBJ databases">
        <title>Genomic Encyclopedia of Type Strains, Phase IV (KMG-IV): sequencing the most valuable type-strain genomes for metagenomic binning, comparative biology and taxonomic classification.</title>
        <authorList>
            <person name="Goeker M."/>
        </authorList>
    </citation>
    <scope>NUCLEOTIDE SEQUENCE [LARGE SCALE GENOMIC DNA]</scope>
    <source>
        <strain evidence="8 9">DSM 29489</strain>
    </source>
</reference>
<feature type="domain" description="RNA polymerase sigma-70 region 2" evidence="6">
    <location>
        <begin position="7"/>
        <end position="74"/>
    </location>
</feature>
<evidence type="ECO:0000256" key="1">
    <source>
        <dbReference type="ARBA" id="ARBA00010641"/>
    </source>
</evidence>
<dbReference type="RefSeq" id="WP_132383924.1">
    <property type="nucleotide sequence ID" value="NZ_DAIPCY010000055.1"/>
</dbReference>
<dbReference type="InterPro" id="IPR014284">
    <property type="entry name" value="RNA_pol_sigma-70_dom"/>
</dbReference>
<dbReference type="OrthoDB" id="9795666at2"/>
<evidence type="ECO:0000313" key="9">
    <source>
        <dbReference type="Proteomes" id="UP000295726"/>
    </source>
</evidence>
<evidence type="ECO:0000313" key="8">
    <source>
        <dbReference type="EMBL" id="TCS74373.1"/>
    </source>
</evidence>
<evidence type="ECO:0000256" key="5">
    <source>
        <dbReference type="ARBA" id="ARBA00023163"/>
    </source>
</evidence>
<dbReference type="SUPFAM" id="SSF88659">
    <property type="entry name" value="Sigma3 and sigma4 domains of RNA polymerase sigma factors"/>
    <property type="match status" value="1"/>
</dbReference>
<dbReference type="Gene3D" id="1.10.10.10">
    <property type="entry name" value="Winged helix-like DNA-binding domain superfamily/Winged helix DNA-binding domain"/>
    <property type="match status" value="1"/>
</dbReference>
<dbReference type="NCBIfam" id="TIGR02937">
    <property type="entry name" value="sigma70-ECF"/>
    <property type="match status" value="1"/>
</dbReference>
<dbReference type="EMBL" id="SLZZ01000040">
    <property type="protein sequence ID" value="TCS74373.1"/>
    <property type="molecule type" value="Genomic_DNA"/>
</dbReference>
<dbReference type="AlphaFoldDB" id="A0A4R3K136"/>
<feature type="domain" description="RNA polymerase sigma factor 70 region 4 type 2" evidence="7">
    <location>
        <begin position="103"/>
        <end position="154"/>
    </location>
</feature>
<comment type="similarity">
    <text evidence="1">Belongs to the sigma-70 factor family. ECF subfamily.</text>
</comment>
<comment type="caution">
    <text evidence="8">The sequence shown here is derived from an EMBL/GenBank/DDBJ whole genome shotgun (WGS) entry which is preliminary data.</text>
</comment>
<keyword evidence="9" id="KW-1185">Reference proteome</keyword>
<dbReference type="InterPro" id="IPR013325">
    <property type="entry name" value="RNA_pol_sigma_r2"/>
</dbReference>
<dbReference type="Proteomes" id="UP000295726">
    <property type="component" value="Unassembled WGS sequence"/>
</dbReference>
<keyword evidence="5" id="KW-0804">Transcription</keyword>
<dbReference type="PANTHER" id="PTHR43133:SF52">
    <property type="entry name" value="ECF RNA POLYMERASE SIGMA FACTOR SIGL"/>
    <property type="match status" value="1"/>
</dbReference>
<sequence>MADIEKIYSEYMPQVYRYLFSLCHDSNLAEELTQETFFQALKSIGNFRGDCKLYVWLCQIAKHVWIKDLKRRKREDTYEHSQEKLVSSDSPEAHVLRKEQMMDMYKLLHELNEPMREVMYLRIDGNFSFREIGEIMGKDENWARVTYYRGKLQLRRESDEM</sequence>
<dbReference type="GO" id="GO:0006352">
    <property type="term" value="P:DNA-templated transcription initiation"/>
    <property type="evidence" value="ECO:0007669"/>
    <property type="project" value="InterPro"/>
</dbReference>
<dbReference type="Pfam" id="PF08281">
    <property type="entry name" value="Sigma70_r4_2"/>
    <property type="match status" value="1"/>
</dbReference>
<dbReference type="PANTHER" id="PTHR43133">
    <property type="entry name" value="RNA POLYMERASE ECF-TYPE SIGMA FACTO"/>
    <property type="match status" value="1"/>
</dbReference>